<name>A0A073J176_9RHOB</name>
<dbReference type="EMBL" id="JAMD01000006">
    <property type="protein sequence ID" value="KEJ95441.1"/>
    <property type="molecule type" value="Genomic_DNA"/>
</dbReference>
<proteinExistence type="predicted"/>
<dbReference type="Proteomes" id="UP000027746">
    <property type="component" value="Unassembled WGS sequence"/>
</dbReference>
<evidence type="ECO:0000313" key="2">
    <source>
        <dbReference type="Proteomes" id="UP000027746"/>
    </source>
</evidence>
<dbReference type="OrthoDB" id="461507at2"/>
<organism evidence="1 2">
    <name type="scientific">Pseudosulfitobacter pseudonitzschiae</name>
    <dbReference type="NCBI Taxonomy" id="1402135"/>
    <lineage>
        <taxon>Bacteria</taxon>
        <taxon>Pseudomonadati</taxon>
        <taxon>Pseudomonadota</taxon>
        <taxon>Alphaproteobacteria</taxon>
        <taxon>Rhodobacterales</taxon>
        <taxon>Roseobacteraceae</taxon>
        <taxon>Pseudosulfitobacter</taxon>
    </lineage>
</organism>
<comment type="caution">
    <text evidence="1">The sequence shown here is derived from an EMBL/GenBank/DDBJ whole genome shotgun (WGS) entry which is preliminary data.</text>
</comment>
<dbReference type="RefSeq" id="WP_037926605.1">
    <property type="nucleotide sequence ID" value="NZ_CP054599.1"/>
</dbReference>
<keyword evidence="2" id="KW-1185">Reference proteome</keyword>
<evidence type="ECO:0000313" key="1">
    <source>
        <dbReference type="EMBL" id="KEJ95441.1"/>
    </source>
</evidence>
<protein>
    <submittedName>
        <fullName evidence="1">Membrane protein</fullName>
    </submittedName>
</protein>
<accession>A0A073J176</accession>
<dbReference type="AlphaFoldDB" id="A0A073J176"/>
<dbReference type="GeneID" id="68871395"/>
<gene>
    <name evidence="1" type="ORF">SUH3_20870</name>
</gene>
<sequence length="96" mass="9959">MKTGATIAIAVVAVAAIAAGIYMIDVDQTEEARLPDVELNVEGGNLPKFDAEVGSVEVTEEDATVKVPDVDVSMEETTVTVPGISVTPPEEETASN</sequence>
<reference evidence="1 2" key="1">
    <citation type="submission" date="2014-01" db="EMBL/GenBank/DDBJ databases">
        <title>Sulfitobacter sp. H3 (MCCC 1A00686) Genome Sequencing.</title>
        <authorList>
            <person name="Lai Q."/>
            <person name="Hong Z."/>
        </authorList>
    </citation>
    <scope>NUCLEOTIDE SEQUENCE [LARGE SCALE GENOMIC DNA]</scope>
    <source>
        <strain evidence="1 2">H3</strain>
    </source>
</reference>